<dbReference type="InterPro" id="IPR001322">
    <property type="entry name" value="Lamin_tail_dom"/>
</dbReference>
<dbReference type="AlphaFoldDB" id="A0A2S2FC34"/>
<feature type="signal peptide" evidence="2">
    <location>
        <begin position="1"/>
        <end position="24"/>
    </location>
</feature>
<dbReference type="InterPro" id="IPR036691">
    <property type="entry name" value="Endo/exonu/phosph_ase_sf"/>
</dbReference>
<dbReference type="RefSeq" id="WP_065991871.1">
    <property type="nucleotide sequence ID" value="NZ_CP029397.2"/>
</dbReference>
<dbReference type="PANTHER" id="PTHR42834">
    <property type="entry name" value="ENDONUCLEASE/EXONUCLEASE/PHOSPHATASE FAMILY PROTEIN (AFU_ORTHOLOGUE AFUA_3G09210)"/>
    <property type="match status" value="1"/>
</dbReference>
<keyword evidence="1" id="KW-0472">Membrane</keyword>
<dbReference type="PROSITE" id="PS51841">
    <property type="entry name" value="LTD"/>
    <property type="match status" value="1"/>
</dbReference>
<keyword evidence="5" id="KW-1185">Reference proteome</keyword>
<dbReference type="KEGG" id="adv:DJ533_08005"/>
<reference evidence="4" key="1">
    <citation type="submission" date="2019-08" db="EMBL/GenBank/DDBJ databases">
        <title>The complete genome of Acinetobacter defluvii strain WCHAD010030.</title>
        <authorList>
            <person name="Hu Y."/>
            <person name="Qin J."/>
            <person name="Feng Y."/>
            <person name="Zong Z."/>
        </authorList>
    </citation>
    <scope>NUCLEOTIDE SEQUENCE</scope>
    <source>
        <strain evidence="4">WCHA30</strain>
    </source>
</reference>
<evidence type="ECO:0000259" key="3">
    <source>
        <dbReference type="PROSITE" id="PS51841"/>
    </source>
</evidence>
<dbReference type="CDD" id="cd04486">
    <property type="entry name" value="YhcR_OBF_like"/>
    <property type="match status" value="1"/>
</dbReference>
<evidence type="ECO:0000256" key="2">
    <source>
        <dbReference type="SAM" id="SignalP"/>
    </source>
</evidence>
<keyword evidence="2" id="KW-0732">Signal</keyword>
<proteinExistence type="predicted"/>
<protein>
    <submittedName>
        <fullName evidence="4">ExeM/NucH family extracellular endonuclease</fullName>
    </submittedName>
</protein>
<evidence type="ECO:0000313" key="5">
    <source>
        <dbReference type="Proteomes" id="UP000245977"/>
    </source>
</evidence>
<dbReference type="Proteomes" id="UP000245977">
    <property type="component" value="Chromosome"/>
</dbReference>
<dbReference type="Pfam" id="PF00932">
    <property type="entry name" value="LTD"/>
    <property type="match status" value="1"/>
</dbReference>
<dbReference type="PANTHER" id="PTHR42834:SF1">
    <property type="entry name" value="ENDONUCLEASE_EXONUCLEASE_PHOSPHATASE FAMILY PROTEIN (AFU_ORTHOLOGUE AFUA_3G09210)"/>
    <property type="match status" value="1"/>
</dbReference>
<evidence type="ECO:0000313" key="4">
    <source>
        <dbReference type="EMBL" id="AWL28509.1"/>
    </source>
</evidence>
<keyword evidence="4" id="KW-0540">Nuclease</keyword>
<dbReference type="CDD" id="cd10283">
    <property type="entry name" value="MnuA_DNase1-like"/>
    <property type="match status" value="1"/>
</dbReference>
<dbReference type="STRING" id="1871111.GCA_001704615_00038"/>
<accession>A0A2S2FC34</accession>
<dbReference type="Gene3D" id="3.60.10.10">
    <property type="entry name" value="Endonuclease/exonuclease/phosphatase"/>
    <property type="match status" value="1"/>
</dbReference>
<organism evidence="4 5">
    <name type="scientific">Acinetobacter defluvii</name>
    <dbReference type="NCBI Taxonomy" id="1871111"/>
    <lineage>
        <taxon>Bacteria</taxon>
        <taxon>Pseudomonadati</taxon>
        <taxon>Pseudomonadota</taxon>
        <taxon>Gammaproteobacteria</taxon>
        <taxon>Moraxellales</taxon>
        <taxon>Moraxellaceae</taxon>
        <taxon>Acinetobacter</taxon>
    </lineage>
</organism>
<sequence length="820" mass="90419">MKRLKLQYLALSLSLLGCSFSTHAQLMFSQYMDGSSNKKGLEIYNPDASTVNLADYEIQQFSNGAVTQTFAVSLQGSLKSKEKFVIGRQELKDALGAKVKQVAGLSFNGDDAIVLLYKGTPIDRFGRVGEQPNNGWGSAGSKGKSFSRIETQNNQASIDPRAIFNLDNAWKVWSDRNAFDQYLSGDSSLPPVSNINCSTADTAIADLQTAMQDQQYVVRGVITADYRYQDGFSGFYVQTPDAKAKANLSNGIFVYIPNASTVVGGKVGEEVIFKGRLKNYQNQLQIDELSSNIQTCNSSAAHWVTAQSVQLPFHSLTDVSGHSTKRYQGMLVKLPQTLTVSENYNYGRFGELSLSLGRLYIPTNLFSANSIEAKKLAQQNLLSKIILDDGYNNQNTTPWLPDAFNAKNTLRAGNQIQNVEGILEYRFNAWRIQPIQNKPKPQVISTSNPRSNIQAKEIQQIRVAAFNVLNYDNSPLIGVKPDRGANTVSEFNRQHDKIVSAMKSIDADVYGLMEIANNGYGDKSAVAYLTKALGADWKYVIPTNMDKLGTDAIAVAIIYNSKRVKPVGVAVVYDDASMMNRVTMAQTFQPIAGGKNFTIVPNHLKSKRCDDAKGLDIDQKDGQGCYNQTRLTAVQKLSQWIAKNPTQVSKPNYLLVGDFNSYAREAPILELENAKYKVLLNDEKVGQGKTAYSYVFGVASDANGYGGAGNLDHAIADQNLYPMVKRAFAWHINADEPTALDYNEEYKTEAQKADFYAADAFRSSDHDPIIVDLDLSNQVNPPEPTPEVEHKKGGGALGLWSVLILIFTAVIAVRYMRKSM</sequence>
<dbReference type="OrthoDB" id="9800417at2"/>
<dbReference type="NCBIfam" id="NF033681">
    <property type="entry name" value="ExeM_NucH_DNase"/>
    <property type="match status" value="1"/>
</dbReference>
<dbReference type="InterPro" id="IPR047971">
    <property type="entry name" value="ExeM-like"/>
</dbReference>
<evidence type="ECO:0000256" key="1">
    <source>
        <dbReference type="SAM" id="Phobius"/>
    </source>
</evidence>
<gene>
    <name evidence="4" type="ORF">DJ533_08005</name>
</gene>
<dbReference type="SUPFAM" id="SSF56219">
    <property type="entry name" value="DNase I-like"/>
    <property type="match status" value="1"/>
</dbReference>
<feature type="transmembrane region" description="Helical" evidence="1">
    <location>
        <begin position="797"/>
        <end position="816"/>
    </location>
</feature>
<name>A0A2S2FC34_9GAMM</name>
<dbReference type="EMBL" id="CP029397">
    <property type="protein sequence ID" value="AWL28509.1"/>
    <property type="molecule type" value="Genomic_DNA"/>
</dbReference>
<feature type="domain" description="LTD" evidence="3">
    <location>
        <begin position="14"/>
        <end position="129"/>
    </location>
</feature>
<keyword evidence="1" id="KW-1133">Transmembrane helix</keyword>
<keyword evidence="1" id="KW-0812">Transmembrane</keyword>
<dbReference type="GO" id="GO:0004519">
    <property type="term" value="F:endonuclease activity"/>
    <property type="evidence" value="ECO:0007669"/>
    <property type="project" value="UniProtKB-KW"/>
</dbReference>
<dbReference type="PROSITE" id="PS51257">
    <property type="entry name" value="PROKAR_LIPOPROTEIN"/>
    <property type="match status" value="1"/>
</dbReference>
<feature type="chain" id="PRO_5015738775" evidence="2">
    <location>
        <begin position="25"/>
        <end position="820"/>
    </location>
</feature>
<keyword evidence="4" id="KW-0255">Endonuclease</keyword>
<keyword evidence="4" id="KW-0378">Hydrolase</keyword>